<protein>
    <submittedName>
        <fullName evidence="2">Copper resistance protein B</fullName>
    </submittedName>
</protein>
<evidence type="ECO:0000313" key="2">
    <source>
        <dbReference type="EMBL" id="MCQ8104667.1"/>
    </source>
</evidence>
<reference evidence="2 3" key="1">
    <citation type="submission" date="2022-07" db="EMBL/GenBank/DDBJ databases">
        <title>Methylomonas rivi sp. nov., Methylomonas rosea sp. nov., Methylomonas aureus sp. nov. and Methylomonas subterranea sp. nov., four novel methanotrophs isolated from a freshwater creek and the deep terrestrial subsurface.</title>
        <authorList>
            <person name="Abin C."/>
            <person name="Sankaranarayanan K."/>
            <person name="Garner C."/>
            <person name="Sindelar R."/>
            <person name="Kotary K."/>
            <person name="Garner R."/>
            <person name="Barclay S."/>
            <person name="Lawson P."/>
            <person name="Krumholz L."/>
        </authorList>
    </citation>
    <scope>NUCLEOTIDE SEQUENCE [LARGE SCALE GENOMIC DNA]</scope>
    <source>
        <strain evidence="2 3">SURF-2</strain>
    </source>
</reference>
<keyword evidence="3" id="KW-1185">Reference proteome</keyword>
<organism evidence="2 3">
    <name type="scientific">Methylomonas subterranea</name>
    <dbReference type="NCBI Taxonomy" id="2952225"/>
    <lineage>
        <taxon>Bacteria</taxon>
        <taxon>Pseudomonadati</taxon>
        <taxon>Pseudomonadota</taxon>
        <taxon>Gammaproteobacteria</taxon>
        <taxon>Methylococcales</taxon>
        <taxon>Methylococcaceae</taxon>
        <taxon>Methylomonas</taxon>
    </lineage>
</organism>
<sequence>MPATIMNKVARLLLLAVLANPAQAQDDDGIFSHFKAERLEYETNGGLQLFKWDVQHWIGNDEHKLWLKTEGDYAGDQGIFGRADLQLLYSRNIDSFWDFQFGARRAFEPERTYDAVIGFQGLAPYFIEVDSALFISENGNVLGRLTLGYEILLTQRLILAPRIELNLSARDMQNRAVKAGITEFEAGLRLRYEIEREFAPYIGVDYVEEQSLLEHQHSLRGVMGIRVWY</sequence>
<evidence type="ECO:0000313" key="3">
    <source>
        <dbReference type="Proteomes" id="UP001524499"/>
    </source>
</evidence>
<comment type="caution">
    <text evidence="2">The sequence shown here is derived from an EMBL/GenBank/DDBJ whole genome shotgun (WGS) entry which is preliminary data.</text>
</comment>
<gene>
    <name evidence="2" type="ORF">NP590_11165</name>
</gene>
<accession>A0ABT1TGS9</accession>
<dbReference type="Pfam" id="PF05275">
    <property type="entry name" value="CopB"/>
    <property type="match status" value="1"/>
</dbReference>
<dbReference type="EMBL" id="JANIBJ010000018">
    <property type="protein sequence ID" value="MCQ8104667.1"/>
    <property type="molecule type" value="Genomic_DNA"/>
</dbReference>
<feature type="signal peptide" evidence="1">
    <location>
        <begin position="1"/>
        <end position="24"/>
    </location>
</feature>
<name>A0ABT1TGS9_9GAMM</name>
<dbReference type="Proteomes" id="UP001524499">
    <property type="component" value="Unassembled WGS sequence"/>
</dbReference>
<dbReference type="InterPro" id="IPR007939">
    <property type="entry name" value="Cu-R_B_prcur"/>
</dbReference>
<proteinExistence type="predicted"/>
<dbReference type="RefSeq" id="WP_256602467.1">
    <property type="nucleotide sequence ID" value="NZ_JANIBJ010000018.1"/>
</dbReference>
<evidence type="ECO:0000256" key="1">
    <source>
        <dbReference type="SAM" id="SignalP"/>
    </source>
</evidence>
<feature type="chain" id="PRO_5046034890" evidence="1">
    <location>
        <begin position="25"/>
        <end position="229"/>
    </location>
</feature>
<keyword evidence="1" id="KW-0732">Signal</keyword>